<dbReference type="GO" id="GO:0005737">
    <property type="term" value="C:cytoplasm"/>
    <property type="evidence" value="ECO:0007669"/>
    <property type="project" value="TreeGrafter"/>
</dbReference>
<dbReference type="InterPro" id="IPR051553">
    <property type="entry name" value="Ran_GTPase-activating"/>
</dbReference>
<dbReference type="EMBL" id="JACCBD010000001">
    <property type="protein sequence ID" value="NYD27545.1"/>
    <property type="molecule type" value="Genomic_DNA"/>
</dbReference>
<sequence>MGKHSELTTAGHARAGKRVGLGLAVGAALAVVVFGATSTLVGAVTTDNSTVHGNRFAKALRIDAGVYGLAATPEHGTAFGPGSAAGTVSFDMLPGGATVVDLEAGDTITIDVSLPLGVAPAELPADDAAGVYTRAWSATQTDDAWTVSQAVTATATGPVALPTASFGITADLADVRSVEELTVRATVGLPERYASTHPTDSAVIPAHWNVAAGVYGLAVSGSGSNTMSLQFASHPGPTGEKLHLVPGDVISTTVTLPAGVTPAQLPGASEVDGIGYSWASKRVGQGWAVTQTQTVTTSVERYGPTSGMFKATVTNQVWNTGYTVQAETTLPVRFTSAQARMETKVPGKVSPPGIGRIAAGGGQSIAISEANRAGNGWGVNTFGQVGSGSSAAQVTAPTNLGALGVQPFLQVAAGAHHTVGLSADLRLYGWGSDAYRQTGTDPKSGNKVLKPTEAIPTQAVAFTQVAAGTRTSLALDRYGKAWGWGDGGSGALGKSAEGSAVPRPTPLPQPEGVKFVQVEAGNQTTFAIDTDGRVWGMGSNAGGQLGLGTDVPKTNVFTQIPMPDNARIVQIAANASTENQQALALTENGEIIAWGMNAGGEAGLGLDGSQPTSVWTPRKIQTPEGVRFTKLAAGDGVSLALSSTGQVYSWGIQTLGYATPYQTAIPTLIQLPAVQGGYIDIAAGDAHAFALGANNALYGWGMQNAGRLGTTATGFQVTPKLINLTLARSADDAGVEADAAAEETAADAEQVEAQDDAAETDEIDAPGAIDEGADEEHSDADAEPAPAPAEGQADLAPAREESD</sequence>
<feature type="region of interest" description="Disordered" evidence="1">
    <location>
        <begin position="735"/>
        <end position="803"/>
    </location>
</feature>
<evidence type="ECO:0000313" key="3">
    <source>
        <dbReference type="EMBL" id="NYD27545.1"/>
    </source>
</evidence>
<dbReference type="PROSITE" id="PS00626">
    <property type="entry name" value="RCC1_2"/>
    <property type="match status" value="1"/>
</dbReference>
<keyword evidence="2" id="KW-0472">Membrane</keyword>
<evidence type="ECO:0000313" key="4">
    <source>
        <dbReference type="Proteomes" id="UP000586095"/>
    </source>
</evidence>
<dbReference type="RefSeq" id="WP_185987418.1">
    <property type="nucleotide sequence ID" value="NZ_BAAALZ010000001.1"/>
</dbReference>
<dbReference type="Proteomes" id="UP000586095">
    <property type="component" value="Unassembled WGS sequence"/>
</dbReference>
<keyword evidence="4" id="KW-1185">Reference proteome</keyword>
<protein>
    <submittedName>
        <fullName evidence="3">Alpha-tubulin suppressor-like RCC1 family protein</fullName>
    </submittedName>
</protein>
<dbReference type="AlphaFoldDB" id="A0A852R801"/>
<dbReference type="GO" id="GO:0005085">
    <property type="term" value="F:guanyl-nucleotide exchange factor activity"/>
    <property type="evidence" value="ECO:0007669"/>
    <property type="project" value="TreeGrafter"/>
</dbReference>
<evidence type="ECO:0000256" key="2">
    <source>
        <dbReference type="SAM" id="Phobius"/>
    </source>
</evidence>
<organism evidence="3 4">
    <name type="scientific">Leucobacter aridicollis</name>
    <dbReference type="NCBI Taxonomy" id="283878"/>
    <lineage>
        <taxon>Bacteria</taxon>
        <taxon>Bacillati</taxon>
        <taxon>Actinomycetota</taxon>
        <taxon>Actinomycetes</taxon>
        <taxon>Micrococcales</taxon>
        <taxon>Microbacteriaceae</taxon>
        <taxon>Leucobacter</taxon>
    </lineage>
</organism>
<accession>A0A852R801</accession>
<dbReference type="PROSITE" id="PS50012">
    <property type="entry name" value="RCC1_3"/>
    <property type="match status" value="6"/>
</dbReference>
<gene>
    <name evidence="3" type="ORF">BJ960_002348</name>
</gene>
<evidence type="ECO:0000256" key="1">
    <source>
        <dbReference type="SAM" id="MobiDB-lite"/>
    </source>
</evidence>
<proteinExistence type="predicted"/>
<dbReference type="PANTHER" id="PTHR45982:SF1">
    <property type="entry name" value="REGULATOR OF CHROMOSOME CONDENSATION"/>
    <property type="match status" value="1"/>
</dbReference>
<dbReference type="SUPFAM" id="SSF50985">
    <property type="entry name" value="RCC1/BLIP-II"/>
    <property type="match status" value="2"/>
</dbReference>
<comment type="caution">
    <text evidence="3">The sequence shown here is derived from an EMBL/GenBank/DDBJ whole genome shotgun (WGS) entry which is preliminary data.</text>
</comment>
<keyword evidence="2" id="KW-0812">Transmembrane</keyword>
<dbReference type="Pfam" id="PF13540">
    <property type="entry name" value="RCC1_2"/>
    <property type="match status" value="1"/>
</dbReference>
<name>A0A852R801_9MICO</name>
<dbReference type="Pfam" id="PF00415">
    <property type="entry name" value="RCC1"/>
    <property type="match status" value="4"/>
</dbReference>
<dbReference type="PRINTS" id="PR00633">
    <property type="entry name" value="RCCNDNSATION"/>
</dbReference>
<dbReference type="InterPro" id="IPR000408">
    <property type="entry name" value="Reg_chr_condens"/>
</dbReference>
<feature type="transmembrane region" description="Helical" evidence="2">
    <location>
        <begin position="21"/>
        <end position="44"/>
    </location>
</feature>
<reference evidence="3 4" key="1">
    <citation type="submission" date="2020-07" db="EMBL/GenBank/DDBJ databases">
        <title>Sequencing the genomes of 1000 actinobacteria strains.</title>
        <authorList>
            <person name="Klenk H.-P."/>
        </authorList>
    </citation>
    <scope>NUCLEOTIDE SEQUENCE [LARGE SCALE GENOMIC DNA]</scope>
    <source>
        <strain evidence="3 4">DSM 17380</strain>
    </source>
</reference>
<dbReference type="InterPro" id="IPR009091">
    <property type="entry name" value="RCC1/BLIP-II"/>
</dbReference>
<dbReference type="Gene3D" id="2.130.10.30">
    <property type="entry name" value="Regulator of chromosome condensation 1/beta-lactamase-inhibitor protein II"/>
    <property type="match status" value="2"/>
</dbReference>
<feature type="compositionally biased region" description="Acidic residues" evidence="1">
    <location>
        <begin position="771"/>
        <end position="782"/>
    </location>
</feature>
<keyword evidence="2" id="KW-1133">Transmembrane helix</keyword>
<feature type="compositionally biased region" description="Acidic residues" evidence="1">
    <location>
        <begin position="735"/>
        <end position="764"/>
    </location>
</feature>
<dbReference type="PANTHER" id="PTHR45982">
    <property type="entry name" value="REGULATOR OF CHROMOSOME CONDENSATION"/>
    <property type="match status" value="1"/>
</dbReference>